<dbReference type="InterPro" id="IPR036410">
    <property type="entry name" value="HSP_DnaJ_Cys-rich_dom_sf"/>
</dbReference>
<dbReference type="PANTHER" id="PTHR43888">
    <property type="entry name" value="DNAJ-LIKE-2, ISOFORM A-RELATED"/>
    <property type="match status" value="1"/>
</dbReference>
<dbReference type="Pfam" id="PF00226">
    <property type="entry name" value="DnaJ"/>
    <property type="match status" value="1"/>
</dbReference>
<evidence type="ECO:0000256" key="5">
    <source>
        <dbReference type="ARBA" id="ARBA00023186"/>
    </source>
</evidence>
<keyword evidence="4 6" id="KW-0862">Zinc</keyword>
<gene>
    <name evidence="10" type="primary">SCJ1</name>
    <name evidence="10" type="ORF">KQ657_001651</name>
</gene>
<evidence type="ECO:0000256" key="1">
    <source>
        <dbReference type="ARBA" id="ARBA00022723"/>
    </source>
</evidence>
<dbReference type="FunFam" id="2.10.230.10:FF:000001">
    <property type="entry name" value="DnaJ subfamily A member 2"/>
    <property type="match status" value="1"/>
</dbReference>
<feature type="signal peptide" evidence="7">
    <location>
        <begin position="1"/>
        <end position="21"/>
    </location>
</feature>
<keyword evidence="3 6" id="KW-0863">Zinc-finger</keyword>
<dbReference type="SUPFAM" id="SSF57938">
    <property type="entry name" value="DnaJ/Hsp40 cysteine-rich domain"/>
    <property type="match status" value="1"/>
</dbReference>
<name>A0A9P8AHI6_9ASCO</name>
<evidence type="ECO:0000313" key="11">
    <source>
        <dbReference type="Proteomes" id="UP000790833"/>
    </source>
</evidence>
<feature type="domain" description="CR-type" evidence="9">
    <location>
        <begin position="136"/>
        <end position="218"/>
    </location>
</feature>
<evidence type="ECO:0000256" key="4">
    <source>
        <dbReference type="ARBA" id="ARBA00022833"/>
    </source>
</evidence>
<dbReference type="GO" id="GO:0006457">
    <property type="term" value="P:protein folding"/>
    <property type="evidence" value="ECO:0007669"/>
    <property type="project" value="InterPro"/>
</dbReference>
<keyword evidence="11" id="KW-1185">Reference proteome</keyword>
<comment type="caution">
    <text evidence="10">The sequence shown here is derived from an EMBL/GenBank/DDBJ whole genome shotgun (WGS) entry which is preliminary data.</text>
</comment>
<dbReference type="SUPFAM" id="SSF46565">
    <property type="entry name" value="Chaperone J-domain"/>
    <property type="match status" value="1"/>
</dbReference>
<dbReference type="CDD" id="cd10719">
    <property type="entry name" value="DnaJ_zf"/>
    <property type="match status" value="1"/>
</dbReference>
<dbReference type="InterPro" id="IPR008971">
    <property type="entry name" value="HSP40/DnaJ_pept-bd"/>
</dbReference>
<dbReference type="InterPro" id="IPR002939">
    <property type="entry name" value="DnaJ_C"/>
</dbReference>
<evidence type="ECO:0000259" key="9">
    <source>
        <dbReference type="PROSITE" id="PS51188"/>
    </source>
</evidence>
<dbReference type="CDD" id="cd06257">
    <property type="entry name" value="DnaJ"/>
    <property type="match status" value="1"/>
</dbReference>
<dbReference type="PROSITE" id="PS50076">
    <property type="entry name" value="DNAJ_2"/>
    <property type="match status" value="1"/>
</dbReference>
<dbReference type="PROSITE" id="PS51188">
    <property type="entry name" value="ZF_CR"/>
    <property type="match status" value="1"/>
</dbReference>
<dbReference type="RefSeq" id="XP_043048102.1">
    <property type="nucleotide sequence ID" value="XM_043192438.1"/>
</dbReference>
<dbReference type="PRINTS" id="PR00625">
    <property type="entry name" value="JDOMAIN"/>
</dbReference>
<evidence type="ECO:0000256" key="7">
    <source>
        <dbReference type="SAM" id="SignalP"/>
    </source>
</evidence>
<evidence type="ECO:0000256" key="3">
    <source>
        <dbReference type="ARBA" id="ARBA00022771"/>
    </source>
</evidence>
<sequence>MKGVLLWSCLIFLQLFIGVLAKDFYEVLGLSKGASDRDIKAQYRKLSKMYHPDKNSSPDAHDKFVEVGEAYEILLNEEKRNNYDKYGSPDGPQGGGGDIFEQFFGFGGGGHHRPQQPRGSDTQVDIKFSLKDFYTGREHEISVQMTNLCDACDATGSRDKVYHRCSKCNGQGMLLHKRQLAPGMFQQFQGPCDACKGTGKTITHKCNECNGEGSKLAVRTYRIYLHPGAERNHRNILDGEGDHRPGETSGNLVMFYREDFTSSWGYRRLGKNLYRTEVLTSQEATKGGWNRLIPFFDNDDPIIVLSRLDGQVVQHGEVEVIKGRGMPYSEEDDLHGDLYIDYVVLNVPTLGVKAKAGHDEL</sequence>
<dbReference type="InterPro" id="IPR001623">
    <property type="entry name" value="DnaJ_domain"/>
</dbReference>
<keyword evidence="7" id="KW-0732">Signal</keyword>
<evidence type="ECO:0000256" key="2">
    <source>
        <dbReference type="ARBA" id="ARBA00022737"/>
    </source>
</evidence>
<dbReference type="GO" id="GO:0030544">
    <property type="term" value="F:Hsp70 protein binding"/>
    <property type="evidence" value="ECO:0007669"/>
    <property type="project" value="InterPro"/>
</dbReference>
<dbReference type="AlphaFoldDB" id="A0A9P8AHI6"/>
<feature type="zinc finger region" description="CR-type" evidence="6">
    <location>
        <begin position="136"/>
        <end position="218"/>
    </location>
</feature>
<evidence type="ECO:0000256" key="6">
    <source>
        <dbReference type="PROSITE-ProRule" id="PRU00546"/>
    </source>
</evidence>
<dbReference type="InterPro" id="IPR018253">
    <property type="entry name" value="DnaJ_domain_CS"/>
</dbReference>
<dbReference type="Pfam" id="PF01556">
    <property type="entry name" value="DnaJ_C"/>
    <property type="match status" value="1"/>
</dbReference>
<dbReference type="GO" id="GO:0008270">
    <property type="term" value="F:zinc ion binding"/>
    <property type="evidence" value="ECO:0007669"/>
    <property type="project" value="UniProtKB-KW"/>
</dbReference>
<dbReference type="Gene3D" id="2.10.230.10">
    <property type="entry name" value="Heat shock protein DnaJ, cysteine-rich domain"/>
    <property type="match status" value="1"/>
</dbReference>
<keyword evidence="2" id="KW-0677">Repeat</keyword>
<dbReference type="Gene3D" id="1.10.287.110">
    <property type="entry name" value="DnaJ domain"/>
    <property type="match status" value="1"/>
</dbReference>
<dbReference type="PROSITE" id="PS00636">
    <property type="entry name" value="DNAJ_1"/>
    <property type="match status" value="1"/>
</dbReference>
<dbReference type="SMART" id="SM00271">
    <property type="entry name" value="DnaJ"/>
    <property type="match status" value="1"/>
</dbReference>
<evidence type="ECO:0000259" key="8">
    <source>
        <dbReference type="PROSITE" id="PS50076"/>
    </source>
</evidence>
<evidence type="ECO:0000313" key="10">
    <source>
        <dbReference type="EMBL" id="KAG7192552.1"/>
    </source>
</evidence>
<dbReference type="OrthoDB" id="550424at2759"/>
<protein>
    <submittedName>
        <fullName evidence="10">DnaJ- protein scj1</fullName>
    </submittedName>
</protein>
<dbReference type="InterPro" id="IPR044713">
    <property type="entry name" value="DNJA1/2-like"/>
</dbReference>
<feature type="domain" description="J" evidence="8">
    <location>
        <begin position="23"/>
        <end position="87"/>
    </location>
</feature>
<dbReference type="GO" id="GO:0051082">
    <property type="term" value="F:unfolded protein binding"/>
    <property type="evidence" value="ECO:0007669"/>
    <property type="project" value="InterPro"/>
</dbReference>
<dbReference type="GeneID" id="66115025"/>
<proteinExistence type="predicted"/>
<dbReference type="Gene3D" id="2.60.260.20">
    <property type="entry name" value="Urease metallochaperone UreE, N-terminal domain"/>
    <property type="match status" value="2"/>
</dbReference>
<dbReference type="InterPro" id="IPR036869">
    <property type="entry name" value="J_dom_sf"/>
</dbReference>
<dbReference type="EMBL" id="JAHMUF010000017">
    <property type="protein sequence ID" value="KAG7192552.1"/>
    <property type="molecule type" value="Genomic_DNA"/>
</dbReference>
<dbReference type="Pfam" id="PF00684">
    <property type="entry name" value="DnaJ_CXXCXGXG"/>
    <property type="match status" value="1"/>
</dbReference>
<keyword evidence="5" id="KW-0143">Chaperone</keyword>
<feature type="chain" id="PRO_5040107659" evidence="7">
    <location>
        <begin position="22"/>
        <end position="361"/>
    </location>
</feature>
<accession>A0A9P8AHI6</accession>
<reference evidence="10" key="1">
    <citation type="submission" date="2021-03" db="EMBL/GenBank/DDBJ databases">
        <authorList>
            <person name="Palmer J.M."/>
        </authorList>
    </citation>
    <scope>NUCLEOTIDE SEQUENCE</scope>
    <source>
        <strain evidence="10">ARV_011</strain>
    </source>
</reference>
<keyword evidence="1 6" id="KW-0479">Metal-binding</keyword>
<dbReference type="SUPFAM" id="SSF49493">
    <property type="entry name" value="HSP40/DnaJ peptide-binding domain"/>
    <property type="match status" value="2"/>
</dbReference>
<dbReference type="InterPro" id="IPR001305">
    <property type="entry name" value="HSP_DnaJ_Cys-rich_dom"/>
</dbReference>
<organism evidence="10 11">
    <name type="scientific">Scheffersomyces spartinae</name>
    <dbReference type="NCBI Taxonomy" id="45513"/>
    <lineage>
        <taxon>Eukaryota</taxon>
        <taxon>Fungi</taxon>
        <taxon>Dikarya</taxon>
        <taxon>Ascomycota</taxon>
        <taxon>Saccharomycotina</taxon>
        <taxon>Pichiomycetes</taxon>
        <taxon>Debaryomycetaceae</taxon>
        <taxon>Scheffersomyces</taxon>
    </lineage>
</organism>
<dbReference type="Proteomes" id="UP000790833">
    <property type="component" value="Unassembled WGS sequence"/>
</dbReference>